<organism evidence="2 3">
    <name type="scientific">Mycena venus</name>
    <dbReference type="NCBI Taxonomy" id="2733690"/>
    <lineage>
        <taxon>Eukaryota</taxon>
        <taxon>Fungi</taxon>
        <taxon>Dikarya</taxon>
        <taxon>Basidiomycota</taxon>
        <taxon>Agaricomycotina</taxon>
        <taxon>Agaricomycetes</taxon>
        <taxon>Agaricomycetidae</taxon>
        <taxon>Agaricales</taxon>
        <taxon>Marasmiineae</taxon>
        <taxon>Mycenaceae</taxon>
        <taxon>Mycena</taxon>
    </lineage>
</organism>
<dbReference type="OrthoDB" id="3042786at2759"/>
<comment type="caution">
    <text evidence="2">The sequence shown here is derived from an EMBL/GenBank/DDBJ whole genome shotgun (WGS) entry which is preliminary data.</text>
</comment>
<evidence type="ECO:0000313" key="3">
    <source>
        <dbReference type="Proteomes" id="UP000620124"/>
    </source>
</evidence>
<protein>
    <submittedName>
        <fullName evidence="2">F-box domain-containing protein</fullName>
    </submittedName>
</protein>
<keyword evidence="3" id="KW-1185">Reference proteome</keyword>
<dbReference type="InterPro" id="IPR001810">
    <property type="entry name" value="F-box_dom"/>
</dbReference>
<dbReference type="InterPro" id="IPR036047">
    <property type="entry name" value="F-box-like_dom_sf"/>
</dbReference>
<dbReference type="Proteomes" id="UP000620124">
    <property type="component" value="Unassembled WGS sequence"/>
</dbReference>
<proteinExistence type="predicted"/>
<dbReference type="EMBL" id="JACAZI010000024">
    <property type="protein sequence ID" value="KAF7335389.1"/>
    <property type="molecule type" value="Genomic_DNA"/>
</dbReference>
<evidence type="ECO:0000313" key="2">
    <source>
        <dbReference type="EMBL" id="KAF7335389.1"/>
    </source>
</evidence>
<sequence length="453" mass="51098">MSPTVADLPPDVLLELAKELDVADLLGFLSVCRVIRELQFQRTLWLNAIARIKEVENHPLPVSDSEVLETLSLPELQGIVRQANRLVNNFKSDRPRPFCMRTFRKPWEKRLRIILIQGTNLLVTHGNGSVSCWDIPTSQRLGHLEVPGLCIKTQEPCMEIEGKALLGGYIESAQCLVAIYIDYTDRAHTSISYVTSPPTPKPHHFLFWPFFGNSRILGFCTTSSIVSWCIDAAIDVKEISQEFTYRRGLSCLPFGQGLYIFFRGSISTEAAAQVLPLPPISDEHHQNPPLPLLSTTVELPLHYPFASSQHELSETVDTISFHPTHMFPPDYGVFATTYRAFQWEGRQTSVVHFWPGRPVSGGIKIGQGHFYKHTDSIHATAVGASGRYMLILHRGEYHPQDNSYEGEGHIGLLHFIPTPTPHITFRKLDIGELSPRLVRTNRVRRLPRPGFGR</sequence>
<feature type="domain" description="F-box" evidence="1">
    <location>
        <begin position="2"/>
        <end position="48"/>
    </location>
</feature>
<accession>A0A8H6X7F9</accession>
<dbReference type="SUPFAM" id="SSF81383">
    <property type="entry name" value="F-box domain"/>
    <property type="match status" value="1"/>
</dbReference>
<gene>
    <name evidence="2" type="ORF">MVEN_02191400</name>
</gene>
<reference evidence="2" key="1">
    <citation type="submission" date="2020-05" db="EMBL/GenBank/DDBJ databases">
        <title>Mycena genomes resolve the evolution of fungal bioluminescence.</title>
        <authorList>
            <person name="Tsai I.J."/>
        </authorList>
    </citation>
    <scope>NUCLEOTIDE SEQUENCE</scope>
    <source>
        <strain evidence="2">CCC161011</strain>
    </source>
</reference>
<name>A0A8H6X7F9_9AGAR</name>
<dbReference type="AlphaFoldDB" id="A0A8H6X7F9"/>
<dbReference type="PROSITE" id="PS50181">
    <property type="entry name" value="FBOX"/>
    <property type="match status" value="1"/>
</dbReference>
<evidence type="ECO:0000259" key="1">
    <source>
        <dbReference type="PROSITE" id="PS50181"/>
    </source>
</evidence>